<keyword evidence="3" id="KW-1185">Reference proteome</keyword>
<dbReference type="Gene3D" id="3.90.1470.20">
    <property type="match status" value="1"/>
</dbReference>
<dbReference type="Gene3D" id="3.40.50.1000">
    <property type="entry name" value="HAD superfamily/HAD-like"/>
    <property type="match status" value="2"/>
</dbReference>
<dbReference type="InterPro" id="IPR006384">
    <property type="entry name" value="HAD_hydro_PyrdxlP_Pase-like"/>
</dbReference>
<evidence type="ECO:0000256" key="1">
    <source>
        <dbReference type="ARBA" id="ARBA00022801"/>
    </source>
</evidence>
<dbReference type="InterPro" id="IPR023214">
    <property type="entry name" value="HAD_sf"/>
</dbReference>
<comment type="caution">
    <text evidence="2">The sequence shown here is derived from an EMBL/GenBank/DDBJ whole genome shotgun (WGS) entry which is preliminary data.</text>
</comment>
<dbReference type="NCBIfam" id="TIGR01489">
    <property type="entry name" value="DKMTPPase-SF"/>
    <property type="match status" value="1"/>
</dbReference>
<name>A0AAD9T2W4_9HELO</name>
<evidence type="ECO:0000313" key="3">
    <source>
        <dbReference type="Proteomes" id="UP001285354"/>
    </source>
</evidence>
<dbReference type="NCBIfam" id="TIGR01488">
    <property type="entry name" value="HAD-SF-IB"/>
    <property type="match status" value="1"/>
</dbReference>
<evidence type="ECO:0008006" key="4">
    <source>
        <dbReference type="Google" id="ProtNLM"/>
    </source>
</evidence>
<dbReference type="EMBL" id="JAUBYV010000003">
    <property type="protein sequence ID" value="KAK2627734.1"/>
    <property type="molecule type" value="Genomic_DNA"/>
</dbReference>
<dbReference type="PANTHER" id="PTHR28181:SF2">
    <property type="entry name" value="PHOSPHORIC MONOESTER HYDROLASE"/>
    <property type="match status" value="1"/>
</dbReference>
<dbReference type="InterPro" id="IPR036412">
    <property type="entry name" value="HAD-like_sf"/>
</dbReference>
<dbReference type="Proteomes" id="UP001285354">
    <property type="component" value="Unassembled WGS sequence"/>
</dbReference>
<organism evidence="2 3">
    <name type="scientific">Diplocarpon rosae</name>
    <dbReference type="NCBI Taxonomy" id="946125"/>
    <lineage>
        <taxon>Eukaryota</taxon>
        <taxon>Fungi</taxon>
        <taxon>Dikarya</taxon>
        <taxon>Ascomycota</taxon>
        <taxon>Pezizomycotina</taxon>
        <taxon>Leotiomycetes</taxon>
        <taxon>Helotiales</taxon>
        <taxon>Drepanopezizaceae</taxon>
        <taxon>Diplocarpon</taxon>
    </lineage>
</organism>
<gene>
    <name evidence="2" type="ORF">QTJ16_002380</name>
</gene>
<evidence type="ECO:0000313" key="2">
    <source>
        <dbReference type="EMBL" id="KAK2627734.1"/>
    </source>
</evidence>
<dbReference type="SUPFAM" id="SSF56784">
    <property type="entry name" value="HAD-like"/>
    <property type="match status" value="1"/>
</dbReference>
<sequence>MGSSTLPAMKKSPKYIFFTDFDGTITQRDSNDFLTDNLGYGQALRKQGNQDVLHDRITFRDSFQGMMDSVKMPYDKCIQTLLENIQLDVGFKAFFSWARENNVPVVVLSSGMTPIIRALLIHLVGPEADEIQIVSNDVAPRDGKSINEEGGWQIVHFGHDKSLEIRPYAQLPDSERPTMFYAGDGVSDLSAAKETDLLFAKKDHDKFLSSPTSAHNLLILSPSLPQTLLELAKLTSTPDLVAYCVRESVPFTEFSDWSDILADVKRIVAGETTVQQVSAKGLAAFKKSGSQLKTTAK</sequence>
<dbReference type="PANTHER" id="PTHR28181">
    <property type="entry name" value="UPF0655 PROTEIN YCR015C"/>
    <property type="match status" value="1"/>
</dbReference>
<dbReference type="InterPro" id="IPR050849">
    <property type="entry name" value="HAD-like_hydrolase_phosphatase"/>
</dbReference>
<dbReference type="AlphaFoldDB" id="A0AAD9T2W4"/>
<dbReference type="Pfam" id="PF12710">
    <property type="entry name" value="HAD"/>
    <property type="match status" value="1"/>
</dbReference>
<keyword evidence="1" id="KW-0378">Hydrolase</keyword>
<protein>
    <recommendedName>
        <fullName evidence="4">Phosphoserine phosphatase</fullName>
    </recommendedName>
</protein>
<accession>A0AAD9T2W4</accession>
<dbReference type="GO" id="GO:0016791">
    <property type="term" value="F:phosphatase activity"/>
    <property type="evidence" value="ECO:0007669"/>
    <property type="project" value="InterPro"/>
</dbReference>
<reference evidence="2" key="1">
    <citation type="submission" date="2023-06" db="EMBL/GenBank/DDBJ databases">
        <title>Draft genome of Marssonina rosae.</title>
        <authorList>
            <person name="Cheng Q."/>
        </authorList>
    </citation>
    <scope>NUCLEOTIDE SEQUENCE</scope>
    <source>
        <strain evidence="2">R4</strain>
    </source>
</reference>
<proteinExistence type="predicted"/>